<evidence type="ECO:0000259" key="9">
    <source>
        <dbReference type="PROSITE" id="PS50156"/>
    </source>
</evidence>
<dbReference type="PANTHER" id="PTHR33406:SF11">
    <property type="entry name" value="MEMBRANE PROTEIN SCO6666-RELATED"/>
    <property type="match status" value="1"/>
</dbReference>
<evidence type="ECO:0000313" key="11">
    <source>
        <dbReference type="Proteomes" id="UP001500443"/>
    </source>
</evidence>
<evidence type="ECO:0000256" key="1">
    <source>
        <dbReference type="ARBA" id="ARBA00004651"/>
    </source>
</evidence>
<feature type="chain" id="PRO_5045822684" evidence="8">
    <location>
        <begin position="30"/>
        <end position="744"/>
    </location>
</feature>
<reference evidence="10 11" key="1">
    <citation type="journal article" date="2019" name="Int. J. Syst. Evol. Microbiol.">
        <title>The Global Catalogue of Microorganisms (GCM) 10K type strain sequencing project: providing services to taxonomists for standard genome sequencing and annotation.</title>
        <authorList>
            <consortium name="The Broad Institute Genomics Platform"/>
            <consortium name="The Broad Institute Genome Sequencing Center for Infectious Disease"/>
            <person name="Wu L."/>
            <person name="Ma J."/>
        </authorList>
    </citation>
    <scope>NUCLEOTIDE SEQUENCE [LARGE SCALE GENOMIC DNA]</scope>
    <source>
        <strain evidence="10 11">JCM 15481</strain>
    </source>
</reference>
<accession>A0ABN2Z287</accession>
<evidence type="ECO:0000256" key="3">
    <source>
        <dbReference type="ARBA" id="ARBA00022475"/>
    </source>
</evidence>
<feature type="transmembrane region" description="Helical" evidence="7">
    <location>
        <begin position="606"/>
        <end position="627"/>
    </location>
</feature>
<dbReference type="PROSITE" id="PS50156">
    <property type="entry name" value="SSD"/>
    <property type="match status" value="1"/>
</dbReference>
<evidence type="ECO:0000256" key="2">
    <source>
        <dbReference type="ARBA" id="ARBA00010157"/>
    </source>
</evidence>
<sequence length="744" mass="76085">MSGLARWCLRRRLVVVLLWLAAFAAAAVAASVLGPAYSNDYDVPGTESGRAQVLMAEAFPGLDGAADTVVWHDDDGVDGAQTRERMDAALADVAGLPGVADVAGPYGGPYEDTAAAGAAAGEGGAVSDDGRTAYATVTYDAAADDLAPGDVRDVVDTAKAAAGGVDGLEVAVGGPGAGLLQAPSVHYGEAVGVVVAAVVLFVAFGSLAAMALPIATALVGVGTAYWCISLLGHAMAVADFAPMLGMLIGLGVGIDYALFIVTRHRRGLREGLPVGEAAQRAVATAGRAVVFAGVTVCIALLGMLVLRLNFLGGVAVAASLTVVLTVAASVTLLPALLGVIGMKALSRRERRALTEHGPRPDVPRGLAARWAAFVQRRPRLLGALALLLMTVLALPVAALHLGSSDQGNHAASATTRQAYDLMAEGFGPGSNGPLTLVAGLDGAADRVAFDALPETLRGTPGVADATAAVHGRGGGTGMITVTPEAAPQAEATSDLVDRLRSDVLPRAVDGTSMEVHVGGITAGQDDFAEVIVGKLPLFGGVVIALGCALLLVAFRSVGVPLKAALMNVLAVASAFGVVVAVFQWGWGSGLLGLGATGPVEPFLPVIMISVLFGLSMDYQVFLVSRMYEEWRATRDNRRAVRVGLAETGRVINCAALIMIAVFSAFALGGDRIIAMFGVALATAVALDAFVLRTLLVPALMHLLGRANWWLPGWLERRLPRIGVEGPGEPAAAEHLGLPQEPAVR</sequence>
<dbReference type="InterPro" id="IPR050545">
    <property type="entry name" value="Mycobact_MmpL"/>
</dbReference>
<evidence type="ECO:0000256" key="5">
    <source>
        <dbReference type="ARBA" id="ARBA00022989"/>
    </source>
</evidence>
<feature type="signal peptide" evidence="8">
    <location>
        <begin position="1"/>
        <end position="29"/>
    </location>
</feature>
<dbReference type="RefSeq" id="WP_344291764.1">
    <property type="nucleotide sequence ID" value="NZ_BAAAPF010000169.1"/>
</dbReference>
<comment type="similarity">
    <text evidence="2">Belongs to the resistance-nodulation-cell division (RND) (TC 2.A.6) family. MmpL subfamily.</text>
</comment>
<keyword evidence="3" id="KW-1003">Cell membrane</keyword>
<keyword evidence="6 7" id="KW-0472">Membrane</keyword>
<comment type="caution">
    <text evidence="10">The sequence shown here is derived from an EMBL/GenBank/DDBJ whole genome shotgun (WGS) entry which is preliminary data.</text>
</comment>
<dbReference type="InterPro" id="IPR004869">
    <property type="entry name" value="MMPL_dom"/>
</dbReference>
<feature type="transmembrane region" description="Helical" evidence="7">
    <location>
        <begin position="535"/>
        <end position="554"/>
    </location>
</feature>
<organism evidence="10 11">
    <name type="scientific">Streptomyces synnematoformans</name>
    <dbReference type="NCBI Taxonomy" id="415721"/>
    <lineage>
        <taxon>Bacteria</taxon>
        <taxon>Bacillati</taxon>
        <taxon>Actinomycetota</taxon>
        <taxon>Actinomycetes</taxon>
        <taxon>Kitasatosporales</taxon>
        <taxon>Streptomycetaceae</taxon>
        <taxon>Streptomyces</taxon>
    </lineage>
</organism>
<gene>
    <name evidence="10" type="ORF">GCM10009802_44390</name>
</gene>
<keyword evidence="5 7" id="KW-1133">Transmembrane helix</keyword>
<feature type="transmembrane region" description="Helical" evidence="7">
    <location>
        <begin position="673"/>
        <end position="695"/>
    </location>
</feature>
<feature type="transmembrane region" description="Helical" evidence="7">
    <location>
        <begin position="648"/>
        <end position="667"/>
    </location>
</feature>
<evidence type="ECO:0000256" key="6">
    <source>
        <dbReference type="ARBA" id="ARBA00023136"/>
    </source>
</evidence>
<feature type="transmembrane region" description="Helical" evidence="7">
    <location>
        <begin position="190"/>
        <end position="210"/>
    </location>
</feature>
<evidence type="ECO:0000313" key="10">
    <source>
        <dbReference type="EMBL" id="GAA2135646.1"/>
    </source>
</evidence>
<evidence type="ECO:0000256" key="4">
    <source>
        <dbReference type="ARBA" id="ARBA00022692"/>
    </source>
</evidence>
<name>A0ABN2Z287_9ACTN</name>
<dbReference type="EMBL" id="BAAAPF010000169">
    <property type="protein sequence ID" value="GAA2135646.1"/>
    <property type="molecule type" value="Genomic_DNA"/>
</dbReference>
<proteinExistence type="inferred from homology"/>
<dbReference type="PANTHER" id="PTHR33406">
    <property type="entry name" value="MEMBRANE PROTEIN MJ1562-RELATED"/>
    <property type="match status" value="1"/>
</dbReference>
<comment type="subcellular location">
    <subcellularLocation>
        <location evidence="1">Cell membrane</location>
        <topology evidence="1">Multi-pass membrane protein</topology>
    </subcellularLocation>
</comment>
<dbReference type="SUPFAM" id="SSF82866">
    <property type="entry name" value="Multidrug efflux transporter AcrB transmembrane domain"/>
    <property type="match status" value="2"/>
</dbReference>
<dbReference type="Pfam" id="PF03176">
    <property type="entry name" value="MMPL"/>
    <property type="match status" value="2"/>
</dbReference>
<keyword evidence="8" id="KW-0732">Signal</keyword>
<feature type="transmembrane region" description="Helical" evidence="7">
    <location>
        <begin position="566"/>
        <end position="586"/>
    </location>
</feature>
<dbReference type="InterPro" id="IPR000731">
    <property type="entry name" value="SSD"/>
</dbReference>
<evidence type="ECO:0000256" key="7">
    <source>
        <dbReference type="SAM" id="Phobius"/>
    </source>
</evidence>
<feature type="transmembrane region" description="Helical" evidence="7">
    <location>
        <begin position="380"/>
        <end position="401"/>
    </location>
</feature>
<keyword evidence="11" id="KW-1185">Reference proteome</keyword>
<protein>
    <submittedName>
        <fullName evidence="10">MMPL family transporter</fullName>
    </submittedName>
</protein>
<evidence type="ECO:0000256" key="8">
    <source>
        <dbReference type="SAM" id="SignalP"/>
    </source>
</evidence>
<feature type="transmembrane region" description="Helical" evidence="7">
    <location>
        <begin position="243"/>
        <end position="261"/>
    </location>
</feature>
<feature type="transmembrane region" description="Helical" evidence="7">
    <location>
        <begin position="288"/>
        <end position="308"/>
    </location>
</feature>
<feature type="domain" description="SSD" evidence="9">
    <location>
        <begin position="206"/>
        <end position="339"/>
    </location>
</feature>
<dbReference type="Proteomes" id="UP001500443">
    <property type="component" value="Unassembled WGS sequence"/>
</dbReference>
<dbReference type="Gene3D" id="1.20.1640.10">
    <property type="entry name" value="Multidrug efflux transporter AcrB transmembrane domain"/>
    <property type="match status" value="2"/>
</dbReference>
<feature type="transmembrane region" description="Helical" evidence="7">
    <location>
        <begin position="217"/>
        <end position="237"/>
    </location>
</feature>
<keyword evidence="4 7" id="KW-0812">Transmembrane</keyword>
<feature type="transmembrane region" description="Helical" evidence="7">
    <location>
        <begin position="314"/>
        <end position="341"/>
    </location>
</feature>